<organism evidence="1 2">
    <name type="scientific">Steinernema glaseri</name>
    <dbReference type="NCBI Taxonomy" id="37863"/>
    <lineage>
        <taxon>Eukaryota</taxon>
        <taxon>Metazoa</taxon>
        <taxon>Ecdysozoa</taxon>
        <taxon>Nematoda</taxon>
        <taxon>Chromadorea</taxon>
        <taxon>Rhabditida</taxon>
        <taxon>Tylenchina</taxon>
        <taxon>Panagrolaimomorpha</taxon>
        <taxon>Strongyloidoidea</taxon>
        <taxon>Steinernematidae</taxon>
        <taxon>Steinernema</taxon>
    </lineage>
</organism>
<dbReference type="GO" id="GO:0000159">
    <property type="term" value="C:protein phosphatase type 2A complex"/>
    <property type="evidence" value="ECO:0007669"/>
    <property type="project" value="TreeGrafter"/>
</dbReference>
<keyword evidence="1" id="KW-1185">Reference proteome</keyword>
<evidence type="ECO:0000313" key="2">
    <source>
        <dbReference type="WBParaSite" id="L893_g10075.t1"/>
    </source>
</evidence>
<dbReference type="PANTHER" id="PTHR14095">
    <property type="entry name" value="PHOSPHATASE 2A REGULATORY SUBUNIT-RELATED"/>
    <property type="match status" value="1"/>
</dbReference>
<dbReference type="Gene3D" id="1.10.238.10">
    <property type="entry name" value="EF-hand"/>
    <property type="match status" value="1"/>
</dbReference>
<protein>
    <submittedName>
        <fullName evidence="2">EF-hand domain-containing protein</fullName>
    </submittedName>
</protein>
<dbReference type="AlphaFoldDB" id="A0A1I7XVP5"/>
<evidence type="ECO:0000313" key="1">
    <source>
        <dbReference type="Proteomes" id="UP000095287"/>
    </source>
</evidence>
<dbReference type="SUPFAM" id="SSF47473">
    <property type="entry name" value="EF-hand"/>
    <property type="match status" value="1"/>
</dbReference>
<accession>A0A1I7XVP5</accession>
<dbReference type="InterPro" id="IPR011992">
    <property type="entry name" value="EF-hand-dom_pair"/>
</dbReference>
<proteinExistence type="predicted"/>
<dbReference type="GO" id="GO:0019888">
    <property type="term" value="F:protein phosphatase regulator activity"/>
    <property type="evidence" value="ECO:0007669"/>
    <property type="project" value="TreeGrafter"/>
</dbReference>
<dbReference type="Proteomes" id="UP000095287">
    <property type="component" value="Unplaced"/>
</dbReference>
<dbReference type="PANTHER" id="PTHR14095:SF0">
    <property type="entry name" value="MIP22305P"/>
    <property type="match status" value="1"/>
</dbReference>
<name>A0A1I7XVP5_9BILA</name>
<dbReference type="WBParaSite" id="L893_g10075.t1">
    <property type="protein sequence ID" value="L893_g10075.t1"/>
    <property type="gene ID" value="L893_g10075"/>
</dbReference>
<sequence length="168" mass="19089">LQATGRNRTEVLRSSRSLPGDQLPALLQAASLRSDKQGGRLQDRERSTSADHFPELFRFLGSTLAKLERIDEINDITEYFSYAHFFVIYCSFSELDDDKDMQLKPADLKKYDNGGVTSKVIKRIFSGAGMKRAKAQPTMGFSEFAVFMLAEEDKRNPASIAYWFRCLD</sequence>
<reference evidence="2" key="1">
    <citation type="submission" date="2016-11" db="UniProtKB">
        <authorList>
            <consortium name="WormBaseParasite"/>
        </authorList>
    </citation>
    <scope>IDENTIFICATION</scope>
</reference>